<organism evidence="4 5">
    <name type="scientific">Triparma laevis f. inornata</name>
    <dbReference type="NCBI Taxonomy" id="1714386"/>
    <lineage>
        <taxon>Eukaryota</taxon>
        <taxon>Sar</taxon>
        <taxon>Stramenopiles</taxon>
        <taxon>Ochrophyta</taxon>
        <taxon>Bolidophyceae</taxon>
        <taxon>Parmales</taxon>
        <taxon>Triparmaceae</taxon>
        <taxon>Triparma</taxon>
    </lineage>
</organism>
<dbReference type="GO" id="GO:0006154">
    <property type="term" value="P:adenosine catabolic process"/>
    <property type="evidence" value="ECO:0007669"/>
    <property type="project" value="TreeGrafter"/>
</dbReference>
<accession>A0A9W7BCR7</accession>
<dbReference type="EMBL" id="BLQM01000357">
    <property type="protein sequence ID" value="GMH85297.1"/>
    <property type="molecule type" value="Genomic_DNA"/>
</dbReference>
<dbReference type="GO" id="GO:0009117">
    <property type="term" value="P:nucleotide metabolic process"/>
    <property type="evidence" value="ECO:0007669"/>
    <property type="project" value="UniProtKB-KW"/>
</dbReference>
<evidence type="ECO:0000256" key="2">
    <source>
        <dbReference type="ARBA" id="ARBA00022833"/>
    </source>
</evidence>
<proteinExistence type="inferred from homology"/>
<dbReference type="Proteomes" id="UP001162640">
    <property type="component" value="Unassembled WGS sequence"/>
</dbReference>
<dbReference type="AlphaFoldDB" id="A0A9W7BCR7"/>
<evidence type="ECO:0000256" key="1">
    <source>
        <dbReference type="ARBA" id="ARBA00006676"/>
    </source>
</evidence>
<name>A0A9W7BCR7_9STRA</name>
<reference evidence="5" key="1">
    <citation type="journal article" date="2023" name="Commun. Biol.">
        <title>Genome analysis of Parmales, the sister group of diatoms, reveals the evolutionary specialization of diatoms from phago-mixotrophs to photoautotrophs.</title>
        <authorList>
            <person name="Ban H."/>
            <person name="Sato S."/>
            <person name="Yoshikawa S."/>
            <person name="Yamada K."/>
            <person name="Nakamura Y."/>
            <person name="Ichinomiya M."/>
            <person name="Sato N."/>
            <person name="Blanc-Mathieu R."/>
            <person name="Endo H."/>
            <person name="Kuwata A."/>
            <person name="Ogata H."/>
        </authorList>
    </citation>
    <scope>NUCLEOTIDE SEQUENCE [LARGE SCALE GENOMIC DNA]</scope>
</reference>
<comment type="caution">
    <text evidence="4">The sequence shown here is derived from an EMBL/GenBank/DDBJ whole genome shotgun (WGS) entry which is preliminary data.</text>
</comment>
<dbReference type="InterPro" id="IPR006330">
    <property type="entry name" value="Ado/ade_deaminase"/>
</dbReference>
<dbReference type="GO" id="GO:0046103">
    <property type="term" value="P:inosine biosynthetic process"/>
    <property type="evidence" value="ECO:0007669"/>
    <property type="project" value="TreeGrafter"/>
</dbReference>
<dbReference type="SUPFAM" id="SSF51556">
    <property type="entry name" value="Metallo-dependent hydrolases"/>
    <property type="match status" value="1"/>
</dbReference>
<keyword evidence="3" id="KW-0546">Nucleotide metabolism</keyword>
<keyword evidence="2" id="KW-0862">Zinc</keyword>
<dbReference type="GO" id="GO:0004000">
    <property type="term" value="F:adenosine deaminase activity"/>
    <property type="evidence" value="ECO:0007669"/>
    <property type="project" value="TreeGrafter"/>
</dbReference>
<evidence type="ECO:0000313" key="4">
    <source>
        <dbReference type="EMBL" id="GMH85297.1"/>
    </source>
</evidence>
<protein>
    <recommendedName>
        <fullName evidence="6">Adenosine deaminase</fullName>
    </recommendedName>
</protein>
<gene>
    <name evidence="4" type="ORF">TL16_g10185</name>
</gene>
<evidence type="ECO:0000256" key="3">
    <source>
        <dbReference type="ARBA" id="ARBA00023080"/>
    </source>
</evidence>
<dbReference type="Gene3D" id="3.20.20.140">
    <property type="entry name" value="Metal-dependent hydrolases"/>
    <property type="match status" value="1"/>
</dbReference>
<sequence length="116" mass="13308">MEIPIEVCPTSNMLTLDLPLNVKSLKDNHGTLQKCMESNHSFSVSTDDSGLFSTHAVRELWLVAQAYELDEWRIAGIVWDMVDQVFEGNRKTRAYLARDVRVRIKNMLKVLENGEK</sequence>
<dbReference type="InterPro" id="IPR032466">
    <property type="entry name" value="Metal_Hydrolase"/>
</dbReference>
<dbReference type="PANTHER" id="PTHR11409">
    <property type="entry name" value="ADENOSINE DEAMINASE"/>
    <property type="match status" value="1"/>
</dbReference>
<dbReference type="PANTHER" id="PTHR11409:SF42">
    <property type="entry name" value="ADENOSINE DEAMINASE-LIKE PROTEIN"/>
    <property type="match status" value="1"/>
</dbReference>
<comment type="similarity">
    <text evidence="1">Belongs to the metallo-dependent hydrolases superfamily. Adenosine and AMP deaminases family.</text>
</comment>
<evidence type="ECO:0008006" key="6">
    <source>
        <dbReference type="Google" id="ProtNLM"/>
    </source>
</evidence>
<evidence type="ECO:0000313" key="5">
    <source>
        <dbReference type="Proteomes" id="UP001162640"/>
    </source>
</evidence>